<evidence type="ECO:0000313" key="2">
    <source>
        <dbReference type="EMBL" id="KAG7048147.1"/>
    </source>
</evidence>
<evidence type="ECO:0000256" key="1">
    <source>
        <dbReference type="SAM" id="MobiDB-lite"/>
    </source>
</evidence>
<feature type="compositionally biased region" description="Polar residues" evidence="1">
    <location>
        <begin position="18"/>
        <end position="27"/>
    </location>
</feature>
<keyword evidence="3" id="KW-1185">Reference proteome</keyword>
<reference evidence="2" key="1">
    <citation type="submission" date="2021-05" db="EMBL/GenBank/DDBJ databases">
        <title>Comparative genomics of three Colletotrichum scovillei strains and genetic complementation revealed genes involved fungal growth and virulence on chili pepper.</title>
        <authorList>
            <person name="Hsieh D.-K."/>
            <person name="Chuang S.-C."/>
            <person name="Chen C.-Y."/>
            <person name="Chao Y.-T."/>
            <person name="Lu M.-Y.J."/>
            <person name="Lee M.-H."/>
            <person name="Shih M.-C."/>
        </authorList>
    </citation>
    <scope>NUCLEOTIDE SEQUENCE</scope>
    <source>
        <strain evidence="2">Coll-153</strain>
    </source>
</reference>
<dbReference type="AlphaFoldDB" id="A0A9P7R3M7"/>
<comment type="caution">
    <text evidence="2">The sequence shown here is derived from an EMBL/GenBank/DDBJ whole genome shotgun (WGS) entry which is preliminary data.</text>
</comment>
<accession>A0A9P7R3M7</accession>
<proteinExistence type="predicted"/>
<feature type="non-terminal residue" evidence="2">
    <location>
        <position position="40"/>
    </location>
</feature>
<protein>
    <submittedName>
        <fullName evidence="2">Uncharacterized protein</fullName>
    </submittedName>
</protein>
<dbReference type="Proteomes" id="UP000699042">
    <property type="component" value="Unassembled WGS sequence"/>
</dbReference>
<evidence type="ECO:0000313" key="3">
    <source>
        <dbReference type="Proteomes" id="UP000699042"/>
    </source>
</evidence>
<dbReference type="EMBL" id="JAESDN010000006">
    <property type="protein sequence ID" value="KAG7048147.1"/>
    <property type="molecule type" value="Genomic_DNA"/>
</dbReference>
<feature type="region of interest" description="Disordered" evidence="1">
    <location>
        <begin position="1"/>
        <end position="40"/>
    </location>
</feature>
<organism evidence="2 3">
    <name type="scientific">Colletotrichum scovillei</name>
    <dbReference type="NCBI Taxonomy" id="1209932"/>
    <lineage>
        <taxon>Eukaryota</taxon>
        <taxon>Fungi</taxon>
        <taxon>Dikarya</taxon>
        <taxon>Ascomycota</taxon>
        <taxon>Pezizomycotina</taxon>
        <taxon>Sordariomycetes</taxon>
        <taxon>Hypocreomycetidae</taxon>
        <taxon>Glomerellales</taxon>
        <taxon>Glomerellaceae</taxon>
        <taxon>Colletotrichum</taxon>
        <taxon>Colletotrichum acutatum species complex</taxon>
    </lineage>
</organism>
<gene>
    <name evidence="2" type="ORF">JMJ77_013794</name>
</gene>
<name>A0A9P7R3M7_9PEZI</name>
<sequence>MGTGELFFSKEVEPEGSGESQVSSNDSELGLFGRPTKEWS</sequence>